<dbReference type="STRING" id="1133849.O3I_025120"/>
<sequence length="313" mass="32603">MGATEAAEFVRDAIDTDAVSKWPLPGSGDTGQRWQALSDLARTDVVIARLTEAHADACAITAELGVGGPRPGQLWGVWAAEPPDPILAAVAREKRVRLSGRKLWCSGAGICTHALVTARVEHASALFAVDLSDPGITVLPGTWHGAGMSRSATLSVEFTDVPATLVAGPGKYVERPGFWHGAIGVAACWLGAAQGVADLLLQTPARADALRLAHRGAVDAALYGAHCALTCAAGEIDADPLDLPSARIRARRVRAVIEDAATRTLDHVGRALGAAPLAHNPAHAQRVADTTVYLRQSHAEHDLADLGALIGAR</sequence>
<evidence type="ECO:0000313" key="2">
    <source>
        <dbReference type="EMBL" id="AFU02975.1"/>
    </source>
</evidence>
<dbReference type="AlphaFoldDB" id="K0F1H5"/>
<evidence type="ECO:0000313" key="3">
    <source>
        <dbReference type="Proteomes" id="UP000006304"/>
    </source>
</evidence>
<dbReference type="InterPro" id="IPR046373">
    <property type="entry name" value="Acyl-CoA_Oxase/DH_mid-dom_sf"/>
</dbReference>
<dbReference type="Proteomes" id="UP000006304">
    <property type="component" value="Chromosome"/>
</dbReference>
<name>K0F1H5_NOCB7</name>
<organism evidence="2 3">
    <name type="scientific">Nocardia brasiliensis (strain ATCC 700358 / HUJEG-1)</name>
    <dbReference type="NCBI Taxonomy" id="1133849"/>
    <lineage>
        <taxon>Bacteria</taxon>
        <taxon>Bacillati</taxon>
        <taxon>Actinomycetota</taxon>
        <taxon>Actinomycetes</taxon>
        <taxon>Mycobacteriales</taxon>
        <taxon>Nocardiaceae</taxon>
        <taxon>Nocardia</taxon>
    </lineage>
</organism>
<protein>
    <submittedName>
        <fullName evidence="2">Acyl-CoA dehydrogenase</fullName>
    </submittedName>
</protein>
<evidence type="ECO:0000259" key="1">
    <source>
        <dbReference type="Pfam" id="PF02770"/>
    </source>
</evidence>
<keyword evidence="3" id="KW-1185">Reference proteome</keyword>
<dbReference type="EMBL" id="CP003876">
    <property type="protein sequence ID" value="AFU02975.1"/>
    <property type="molecule type" value="Genomic_DNA"/>
</dbReference>
<dbReference type="GO" id="GO:0016627">
    <property type="term" value="F:oxidoreductase activity, acting on the CH-CH group of donors"/>
    <property type="evidence" value="ECO:0007669"/>
    <property type="project" value="InterPro"/>
</dbReference>
<dbReference type="Gene3D" id="2.40.110.10">
    <property type="entry name" value="Butyryl-CoA Dehydrogenase, subunit A, domain 2"/>
    <property type="match status" value="1"/>
</dbReference>
<dbReference type="eggNOG" id="COG1960">
    <property type="taxonomic scope" value="Bacteria"/>
</dbReference>
<dbReference type="Pfam" id="PF02770">
    <property type="entry name" value="Acyl-CoA_dh_M"/>
    <property type="match status" value="1"/>
</dbReference>
<dbReference type="SUPFAM" id="SSF56645">
    <property type="entry name" value="Acyl-CoA dehydrogenase NM domain-like"/>
    <property type="match status" value="1"/>
</dbReference>
<proteinExistence type="predicted"/>
<dbReference type="InterPro" id="IPR006091">
    <property type="entry name" value="Acyl-CoA_Oxase/DH_mid-dom"/>
</dbReference>
<accession>K0F1H5</accession>
<dbReference type="InterPro" id="IPR009100">
    <property type="entry name" value="AcylCoA_DH/oxidase_NM_dom_sf"/>
</dbReference>
<feature type="domain" description="Acyl-CoA oxidase/dehydrogenase middle" evidence="1">
    <location>
        <begin position="92"/>
        <end position="161"/>
    </location>
</feature>
<dbReference type="RefSeq" id="WP_014985830.1">
    <property type="nucleotide sequence ID" value="NC_018681.1"/>
</dbReference>
<gene>
    <name evidence="2" type="ORF">O3I_025120</name>
</gene>
<dbReference type="KEGG" id="nbr:O3I_025120"/>
<dbReference type="HOGENOM" id="CLU_058409_1_0_11"/>
<reference evidence="2 3" key="1">
    <citation type="journal article" date="2012" name="J. Bacteriol.">
        <title>Complete genome sequence of Nocardia brasiliensis HUJEG-1.</title>
        <authorList>
            <person name="Vera-Cabrera L."/>
            <person name="Ortiz-Lopez R."/>
            <person name="Elizondo-Gonzalez R."/>
            <person name="Perez-Maya A.A."/>
            <person name="Ocampo-Candiani J."/>
        </authorList>
    </citation>
    <scope>NUCLEOTIDE SEQUENCE [LARGE SCALE GENOMIC DNA]</scope>
    <source>
        <strain evidence="3">ATCC 700358</strain>
    </source>
</reference>